<dbReference type="EMBL" id="QHJQ01000005">
    <property type="protein sequence ID" value="PXA03984.1"/>
    <property type="molecule type" value="Genomic_DNA"/>
</dbReference>
<gene>
    <name evidence="1" type="ORF">DDZ13_08020</name>
</gene>
<organism evidence="1 2">
    <name type="scientific">Coraliomargarita sinensis</name>
    <dbReference type="NCBI Taxonomy" id="2174842"/>
    <lineage>
        <taxon>Bacteria</taxon>
        <taxon>Pseudomonadati</taxon>
        <taxon>Verrucomicrobiota</taxon>
        <taxon>Opitutia</taxon>
        <taxon>Puniceicoccales</taxon>
        <taxon>Coraliomargaritaceae</taxon>
        <taxon>Coraliomargarita</taxon>
    </lineage>
</organism>
<comment type="caution">
    <text evidence="1">The sequence shown here is derived from an EMBL/GenBank/DDBJ whole genome shotgun (WGS) entry which is preliminary data.</text>
</comment>
<accession>A0A317ZES1</accession>
<dbReference type="RefSeq" id="WP_110130931.1">
    <property type="nucleotide sequence ID" value="NZ_QHJQ01000005.1"/>
</dbReference>
<dbReference type="InParanoid" id="A0A317ZES1"/>
<proteinExistence type="predicted"/>
<dbReference type="Proteomes" id="UP000247099">
    <property type="component" value="Unassembled WGS sequence"/>
</dbReference>
<evidence type="ECO:0000313" key="1">
    <source>
        <dbReference type="EMBL" id="PXA03984.1"/>
    </source>
</evidence>
<keyword evidence="2" id="KW-1185">Reference proteome</keyword>
<name>A0A317ZES1_9BACT</name>
<reference evidence="1 2" key="1">
    <citation type="submission" date="2018-05" db="EMBL/GenBank/DDBJ databases">
        <title>Coraliomargarita sinensis sp. nov., isolated from a marine solar saltern.</title>
        <authorList>
            <person name="Zhou L.Y."/>
        </authorList>
    </citation>
    <scope>NUCLEOTIDE SEQUENCE [LARGE SCALE GENOMIC DNA]</scope>
    <source>
        <strain evidence="1 2">WN38</strain>
    </source>
</reference>
<protein>
    <submittedName>
        <fullName evidence="1">Uncharacterized protein</fullName>
    </submittedName>
</protein>
<sequence length="91" mass="10570">MPDSQQRKVVYRKLEALVRDASGVKGVLMWVPSEQVYYFRVWDDLAEDDFRDYKLLHDDLSIVIDKGSLASLYDINGEEDGYLDHSPEVMN</sequence>
<evidence type="ECO:0000313" key="2">
    <source>
        <dbReference type="Proteomes" id="UP000247099"/>
    </source>
</evidence>
<dbReference type="AlphaFoldDB" id="A0A317ZES1"/>